<reference evidence="2" key="1">
    <citation type="journal article" date="2019" name="Int. J. Syst. Evol. Microbiol.">
        <title>The Global Catalogue of Microorganisms (GCM) 10K type strain sequencing project: providing services to taxonomists for standard genome sequencing and annotation.</title>
        <authorList>
            <consortium name="The Broad Institute Genomics Platform"/>
            <consortium name="The Broad Institute Genome Sequencing Center for Infectious Disease"/>
            <person name="Wu L."/>
            <person name="Ma J."/>
        </authorList>
    </citation>
    <scope>NUCLEOTIDE SEQUENCE [LARGE SCALE GENOMIC DNA]</scope>
    <source>
        <strain evidence="2">JCM 4737</strain>
    </source>
</reference>
<dbReference type="Proteomes" id="UP000599437">
    <property type="component" value="Unassembled WGS sequence"/>
</dbReference>
<evidence type="ECO:0008006" key="3">
    <source>
        <dbReference type="Google" id="ProtNLM"/>
    </source>
</evidence>
<protein>
    <recommendedName>
        <fullName evidence="3">Transposase</fullName>
    </recommendedName>
</protein>
<gene>
    <name evidence="1" type="ORF">GCM10010346_25100</name>
</gene>
<evidence type="ECO:0000313" key="2">
    <source>
        <dbReference type="Proteomes" id="UP000599437"/>
    </source>
</evidence>
<dbReference type="Pfam" id="PF10009">
    <property type="entry name" value="DUF2252"/>
    <property type="match status" value="1"/>
</dbReference>
<keyword evidence="2" id="KW-1185">Reference proteome</keyword>
<proteinExistence type="predicted"/>
<sequence length="66" mass="7379">MVAGQRLMQAAGDIFLGWERVQGIDGRERDFSVRQLRDWKYVPEPSLMVPSQAHRGGAARTQSAPP</sequence>
<name>A0ABQ3DJN3_9ACTN</name>
<dbReference type="InterPro" id="IPR018721">
    <property type="entry name" value="DUF2252"/>
</dbReference>
<accession>A0ABQ3DJN3</accession>
<organism evidence="1 2">
    <name type="scientific">Streptomyces chryseus</name>
    <dbReference type="NCBI Taxonomy" id="68186"/>
    <lineage>
        <taxon>Bacteria</taxon>
        <taxon>Bacillati</taxon>
        <taxon>Actinomycetota</taxon>
        <taxon>Actinomycetes</taxon>
        <taxon>Kitasatosporales</taxon>
        <taxon>Streptomycetaceae</taxon>
        <taxon>Streptomyces</taxon>
    </lineage>
</organism>
<evidence type="ECO:0000313" key="1">
    <source>
        <dbReference type="EMBL" id="GHB01240.1"/>
    </source>
</evidence>
<dbReference type="EMBL" id="BMVO01000006">
    <property type="protein sequence ID" value="GHB01240.1"/>
    <property type="molecule type" value="Genomic_DNA"/>
</dbReference>
<comment type="caution">
    <text evidence="1">The sequence shown here is derived from an EMBL/GenBank/DDBJ whole genome shotgun (WGS) entry which is preliminary data.</text>
</comment>